<evidence type="ECO:0000256" key="1">
    <source>
        <dbReference type="ARBA" id="ARBA00010928"/>
    </source>
</evidence>
<reference evidence="4 5" key="1">
    <citation type="submission" date="2020-08" db="EMBL/GenBank/DDBJ databases">
        <title>A Genomic Blueprint of the Chicken Gut Microbiome.</title>
        <authorList>
            <person name="Gilroy R."/>
            <person name="Ravi A."/>
            <person name="Getino M."/>
            <person name="Pursley I."/>
            <person name="Horton D.L."/>
            <person name="Alikhan N.-F."/>
            <person name="Baker D."/>
            <person name="Gharbi K."/>
            <person name="Hall N."/>
            <person name="Watson M."/>
            <person name="Adriaenssens E.M."/>
            <person name="Foster-Nyarko E."/>
            <person name="Jarju S."/>
            <person name="Secka A."/>
            <person name="Antonio M."/>
            <person name="Oren A."/>
            <person name="Chaudhuri R."/>
            <person name="La Ragione R.M."/>
            <person name="Hildebrand F."/>
            <person name="Pallen M.J."/>
        </authorList>
    </citation>
    <scope>NUCLEOTIDE SEQUENCE [LARGE SCALE GENOMIC DNA]</scope>
    <source>
        <strain evidence="4 5">Re31</strain>
    </source>
</reference>
<dbReference type="PANTHER" id="PTHR43377:SF2">
    <property type="entry name" value="BINDING ROSSMANN FOLD OXIDOREDUCTASE, PUTATIVE (AFU_ORTHOLOGUE AFUA_4G00560)-RELATED"/>
    <property type="match status" value="1"/>
</dbReference>
<feature type="domain" description="Gfo/Idh/MocA-like oxidoreductase C-terminal" evidence="3">
    <location>
        <begin position="142"/>
        <end position="420"/>
    </location>
</feature>
<accession>A0ABR8X8Q6</accession>
<dbReference type="RefSeq" id="WP_191706050.1">
    <property type="nucleotide sequence ID" value="NZ_JACSQA010000002.1"/>
</dbReference>
<sequence length="436" mass="49953">MKKKYVICGVSNRALQMFIGPMIKEFSKECQIVGLLDLDPYRFSICKQKYPQMNHVPTFSPEQFETMIEQTNPDYVIVAGRDDTHIEYILKSLRKQVNVITEKPMVTNAQDAYKVMKAEAESDASVIVTFNYRYSPIHRKIKEMILEGKVGRVTSVDLNWYIDTFHGSSYFRRWNRDRNISGGLSIHKSTHHFDLVNWWLDQKPEEVFAYGDLHYFGPDGELNPSKKASRFCGNCDEQRNCAYYRRWNPRSGSNSVRDDHLLAGVYEDIPYTNYRPDACIFDEDIRIEDTYVAAVKYDGGSLLSYSINFSAPYEGYRLAINGTKGRIETTEYHEPSRIHFQYPEQTIDYFPLFGAKETIELVKNPGGHGGGDPILLEDLFLGPDPSRSYPILAGSEAGAYSITVGEGVWRSVKEGKPMKIKELLYDPEKIANHSAK</sequence>
<dbReference type="EMBL" id="JACSQA010000002">
    <property type="protein sequence ID" value="MBD8025497.1"/>
    <property type="molecule type" value="Genomic_DNA"/>
</dbReference>
<name>A0ABR8X8Q6_9BACL</name>
<dbReference type="Pfam" id="PF01408">
    <property type="entry name" value="GFO_IDH_MocA"/>
    <property type="match status" value="1"/>
</dbReference>
<keyword evidence="5" id="KW-1185">Reference proteome</keyword>
<dbReference type="InterPro" id="IPR036291">
    <property type="entry name" value="NAD(P)-bd_dom_sf"/>
</dbReference>
<protein>
    <submittedName>
        <fullName evidence="4">Gfo/Idh/MocA family oxidoreductase</fullName>
    </submittedName>
</protein>
<dbReference type="InterPro" id="IPR000683">
    <property type="entry name" value="Gfo/Idh/MocA-like_OxRdtase_N"/>
</dbReference>
<dbReference type="SUPFAM" id="SSF51735">
    <property type="entry name" value="NAD(P)-binding Rossmann-fold domains"/>
    <property type="match status" value="1"/>
</dbReference>
<dbReference type="Proteomes" id="UP000640930">
    <property type="component" value="Unassembled WGS sequence"/>
</dbReference>
<dbReference type="InterPro" id="IPR004104">
    <property type="entry name" value="Gfo/Idh/MocA-like_OxRdtase_C"/>
</dbReference>
<dbReference type="Gene3D" id="3.40.50.720">
    <property type="entry name" value="NAD(P)-binding Rossmann-like Domain"/>
    <property type="match status" value="1"/>
</dbReference>
<proteinExistence type="inferred from homology"/>
<organism evidence="4 5">
    <name type="scientific">Ureibacillus galli</name>
    <dbReference type="NCBI Taxonomy" id="2762222"/>
    <lineage>
        <taxon>Bacteria</taxon>
        <taxon>Bacillati</taxon>
        <taxon>Bacillota</taxon>
        <taxon>Bacilli</taxon>
        <taxon>Bacillales</taxon>
        <taxon>Caryophanaceae</taxon>
        <taxon>Ureibacillus</taxon>
    </lineage>
</organism>
<comment type="caution">
    <text evidence="4">The sequence shown here is derived from an EMBL/GenBank/DDBJ whole genome shotgun (WGS) entry which is preliminary data.</text>
</comment>
<dbReference type="Pfam" id="PF02894">
    <property type="entry name" value="GFO_IDH_MocA_C"/>
    <property type="match status" value="1"/>
</dbReference>
<evidence type="ECO:0000313" key="4">
    <source>
        <dbReference type="EMBL" id="MBD8025497.1"/>
    </source>
</evidence>
<dbReference type="InterPro" id="IPR051450">
    <property type="entry name" value="Gfo/Idh/MocA_Oxidoreductases"/>
</dbReference>
<feature type="domain" description="Gfo/Idh/MocA-like oxidoreductase N-terminal" evidence="2">
    <location>
        <begin position="4"/>
        <end position="129"/>
    </location>
</feature>
<evidence type="ECO:0000259" key="2">
    <source>
        <dbReference type="Pfam" id="PF01408"/>
    </source>
</evidence>
<evidence type="ECO:0000259" key="3">
    <source>
        <dbReference type="Pfam" id="PF02894"/>
    </source>
</evidence>
<comment type="similarity">
    <text evidence="1">Belongs to the Gfo/Idh/MocA family.</text>
</comment>
<evidence type="ECO:0000313" key="5">
    <source>
        <dbReference type="Proteomes" id="UP000640930"/>
    </source>
</evidence>
<gene>
    <name evidence="4" type="ORF">H9636_02385</name>
</gene>
<dbReference type="SUPFAM" id="SSF55347">
    <property type="entry name" value="Glyceraldehyde-3-phosphate dehydrogenase-like, C-terminal domain"/>
    <property type="match status" value="1"/>
</dbReference>
<dbReference type="Gene3D" id="3.30.360.10">
    <property type="entry name" value="Dihydrodipicolinate Reductase, domain 2"/>
    <property type="match status" value="1"/>
</dbReference>
<dbReference type="PANTHER" id="PTHR43377">
    <property type="entry name" value="BILIVERDIN REDUCTASE A"/>
    <property type="match status" value="1"/>
</dbReference>